<sequence>MTADNSIISEIHAEKSLNKICNVWRCAVLPENYATYTSTLLKCWNDMVAQKRFIEYTIDSTGNRTCRTYPFENEWPYDKQCSKPAPLSYFFRMKRYWLMTERIFRCPYFTILSVDLSILTKGNVCVRVCVCVRCPDESITLTAIKFGTHAVVIVTECTSKPEF</sequence>
<comment type="caution">
    <text evidence="1">The sequence shown here is derived from an EMBL/GenBank/DDBJ whole genome shotgun (WGS) entry which is preliminary data.</text>
</comment>
<accession>A0A4Y2DJY6</accession>
<proteinExistence type="predicted"/>
<dbReference type="EMBL" id="BGPR01000383">
    <property type="protein sequence ID" value="GBM17123.1"/>
    <property type="molecule type" value="Genomic_DNA"/>
</dbReference>
<protein>
    <submittedName>
        <fullName evidence="1">Uncharacterized protein</fullName>
    </submittedName>
</protein>
<evidence type="ECO:0000313" key="2">
    <source>
        <dbReference type="Proteomes" id="UP000499080"/>
    </source>
</evidence>
<dbReference type="AlphaFoldDB" id="A0A4Y2DJY6"/>
<reference evidence="1 2" key="1">
    <citation type="journal article" date="2019" name="Sci. Rep.">
        <title>Orb-weaving spider Araneus ventricosus genome elucidates the spidroin gene catalogue.</title>
        <authorList>
            <person name="Kono N."/>
            <person name="Nakamura H."/>
            <person name="Ohtoshi R."/>
            <person name="Moran D.A.P."/>
            <person name="Shinohara A."/>
            <person name="Yoshida Y."/>
            <person name="Fujiwara M."/>
            <person name="Mori M."/>
            <person name="Tomita M."/>
            <person name="Arakawa K."/>
        </authorList>
    </citation>
    <scope>NUCLEOTIDE SEQUENCE [LARGE SCALE GENOMIC DNA]</scope>
</reference>
<name>A0A4Y2DJY6_ARAVE</name>
<evidence type="ECO:0000313" key="1">
    <source>
        <dbReference type="EMBL" id="GBM17123.1"/>
    </source>
</evidence>
<organism evidence="1 2">
    <name type="scientific">Araneus ventricosus</name>
    <name type="common">Orbweaver spider</name>
    <name type="synonym">Epeira ventricosa</name>
    <dbReference type="NCBI Taxonomy" id="182803"/>
    <lineage>
        <taxon>Eukaryota</taxon>
        <taxon>Metazoa</taxon>
        <taxon>Ecdysozoa</taxon>
        <taxon>Arthropoda</taxon>
        <taxon>Chelicerata</taxon>
        <taxon>Arachnida</taxon>
        <taxon>Araneae</taxon>
        <taxon>Araneomorphae</taxon>
        <taxon>Entelegynae</taxon>
        <taxon>Araneoidea</taxon>
        <taxon>Araneidae</taxon>
        <taxon>Araneus</taxon>
    </lineage>
</organism>
<gene>
    <name evidence="1" type="ORF">AVEN_251039_1</name>
</gene>
<keyword evidence="2" id="KW-1185">Reference proteome</keyword>
<dbReference type="Proteomes" id="UP000499080">
    <property type="component" value="Unassembled WGS sequence"/>
</dbReference>